<evidence type="ECO:0000256" key="1">
    <source>
        <dbReference type="ARBA" id="ARBA00022659"/>
    </source>
</evidence>
<evidence type="ECO:0000256" key="9">
    <source>
        <dbReference type="ARBA" id="ARBA00052079"/>
    </source>
</evidence>
<dbReference type="InterPro" id="IPR018114">
    <property type="entry name" value="TRYPSIN_HIS"/>
</dbReference>
<organism evidence="15">
    <name type="scientific">Melanaphis sacchari</name>
    <dbReference type="NCBI Taxonomy" id="742174"/>
    <lineage>
        <taxon>Eukaryota</taxon>
        <taxon>Metazoa</taxon>
        <taxon>Ecdysozoa</taxon>
        <taxon>Arthropoda</taxon>
        <taxon>Hexapoda</taxon>
        <taxon>Insecta</taxon>
        <taxon>Pterygota</taxon>
        <taxon>Neoptera</taxon>
        <taxon>Paraneoptera</taxon>
        <taxon>Hemiptera</taxon>
        <taxon>Sternorrhyncha</taxon>
        <taxon>Aphidomorpha</taxon>
        <taxon>Aphidoidea</taxon>
        <taxon>Aphididae</taxon>
        <taxon>Aphidini</taxon>
        <taxon>Melanaphis</taxon>
    </lineage>
</organism>
<evidence type="ECO:0000256" key="10">
    <source>
        <dbReference type="ARBA" id="ARBA00066707"/>
    </source>
</evidence>
<dbReference type="GO" id="GO:0042381">
    <property type="term" value="P:hemolymph coagulation"/>
    <property type="evidence" value="ECO:0007669"/>
    <property type="project" value="UniProtKB-KW"/>
</dbReference>
<dbReference type="SUPFAM" id="SSF50494">
    <property type="entry name" value="Trypsin-like serine proteases"/>
    <property type="match status" value="1"/>
</dbReference>
<name>A0A2H8TSB0_9HEMI</name>
<dbReference type="Gene3D" id="2.40.10.10">
    <property type="entry name" value="Trypsin-like serine proteases"/>
    <property type="match status" value="1"/>
</dbReference>
<evidence type="ECO:0000256" key="3">
    <source>
        <dbReference type="ARBA" id="ARBA00022729"/>
    </source>
</evidence>
<dbReference type="InterPro" id="IPR009003">
    <property type="entry name" value="Peptidase_S1_PA"/>
</dbReference>
<feature type="compositionally biased region" description="Gly residues" evidence="12">
    <location>
        <begin position="294"/>
        <end position="304"/>
    </location>
</feature>
<dbReference type="GO" id="GO:0006508">
    <property type="term" value="P:proteolysis"/>
    <property type="evidence" value="ECO:0007669"/>
    <property type="project" value="UniProtKB-KW"/>
</dbReference>
<dbReference type="PRINTS" id="PR00722">
    <property type="entry name" value="CHYMOTRYPSIN"/>
</dbReference>
<dbReference type="InterPro" id="IPR043504">
    <property type="entry name" value="Peptidase_S1_PA_chymotrypsin"/>
</dbReference>
<dbReference type="EC" id="3.4.21.84" evidence="10"/>
<dbReference type="GO" id="GO:0004252">
    <property type="term" value="F:serine-type endopeptidase activity"/>
    <property type="evidence" value="ECO:0007669"/>
    <property type="project" value="InterPro"/>
</dbReference>
<evidence type="ECO:0000256" key="5">
    <source>
        <dbReference type="ARBA" id="ARBA00022820"/>
    </source>
</evidence>
<protein>
    <recommendedName>
        <fullName evidence="10">limulus clotting factor C</fullName>
        <ecNumber evidence="10">3.4.21.84</ecNumber>
    </recommendedName>
</protein>
<accession>A0A2H8TSB0</accession>
<proteinExistence type="inferred from homology"/>
<dbReference type="EMBL" id="GFXV01005288">
    <property type="protein sequence ID" value="MBW17093.1"/>
    <property type="molecule type" value="Transcribed_RNA"/>
</dbReference>
<dbReference type="OrthoDB" id="5565075at2759"/>
<evidence type="ECO:0000256" key="8">
    <source>
        <dbReference type="ARBA" id="ARBA00024195"/>
    </source>
</evidence>
<evidence type="ECO:0000256" key="12">
    <source>
        <dbReference type="SAM" id="MobiDB-lite"/>
    </source>
</evidence>
<dbReference type="PROSITE" id="PS00134">
    <property type="entry name" value="TRYPSIN_HIS"/>
    <property type="match status" value="1"/>
</dbReference>
<sequence>MMEIRVLYVAVVFTCCCSWLSSVQSHAIDFKAMPMTLLNATNFIMRHQRYLLQDDERGSDVRASSNEVNMNIDENVDGFVNSPLVLTTEVCNPRKCKAGKMEGVCISSESCFKHGGQTGNPCNGSSNLICCTFILTCGDISSQKVTYLQSPDNLKIDTGSLACDYDVMVQKDTCAVRVDYEKVNLASKIGGVCDIDQVYILNSNDGPTTGQCGTLTGYSTVVAVKPHQEKPLKIAMVVQKEPTDYWLIKVSQIDCGEIKPLKETPDCGLRSVQQMNDDNFDDQSPHLMPSLGTGRCGGSGGSGVSGSSSDGNPMSQRLLRRSVVRRDVQDVLQPWRMSRPERHLGSARERLNTVRREEFRDGDNRRIIGSDEVDIGELTWQVAIALDGVFFCGGALISDRFVITAAHCVMTRDTPMDNLTVHLGDYDLTTENETEHQARKVSRVLFHSHFHPFLLANDIALLQLDRPADMSDTVRPVCLPFTDGDSYVGQKGTVVGWGITEFPAGDPSPTLQKLSVEVLSNFQCSRVIDDHVDLGMLCAAAPSLQGTCFGDSGGPLTVERDTGRNVLIGLVSYGVTGCAIKPAFPDLYTRISEYTKWIDVSTS</sequence>
<evidence type="ECO:0000256" key="6">
    <source>
        <dbReference type="ARBA" id="ARBA00022825"/>
    </source>
</evidence>
<keyword evidence="2 11" id="KW-0645">Protease</keyword>
<dbReference type="InterPro" id="IPR051487">
    <property type="entry name" value="Ser/Thr_Proteases_Immune/Dev"/>
</dbReference>
<dbReference type="FunFam" id="2.40.10.10:FF:000120">
    <property type="entry name" value="Putative serine protease"/>
    <property type="match status" value="1"/>
</dbReference>
<evidence type="ECO:0000256" key="4">
    <source>
        <dbReference type="ARBA" id="ARBA00022801"/>
    </source>
</evidence>
<keyword evidence="5" id="KW-0353">Hemolymph clotting</keyword>
<dbReference type="CDD" id="cd00190">
    <property type="entry name" value="Tryp_SPc"/>
    <property type="match status" value="1"/>
</dbReference>
<comment type="similarity">
    <text evidence="8">Belongs to the peptidase S1 family. CLIP subfamily.</text>
</comment>
<gene>
    <name evidence="15" type="primary">CTRA</name>
</gene>
<keyword evidence="4 11" id="KW-0378">Hydrolase</keyword>
<evidence type="ECO:0000259" key="14">
    <source>
        <dbReference type="PROSITE" id="PS50240"/>
    </source>
</evidence>
<feature type="region of interest" description="Disordered" evidence="12">
    <location>
        <begin position="293"/>
        <end position="319"/>
    </location>
</feature>
<dbReference type="PROSITE" id="PS00135">
    <property type="entry name" value="TRYPSIN_SER"/>
    <property type="match status" value="1"/>
</dbReference>
<feature type="compositionally biased region" description="Low complexity" evidence="12">
    <location>
        <begin position="305"/>
        <end position="317"/>
    </location>
</feature>
<dbReference type="PANTHER" id="PTHR24256">
    <property type="entry name" value="TRYPTASE-RELATED"/>
    <property type="match status" value="1"/>
</dbReference>
<keyword evidence="6 11" id="KW-0720">Serine protease</keyword>
<reference evidence="15" key="1">
    <citation type="submission" date="2017-10" db="EMBL/GenBank/DDBJ databases">
        <title>Transcriptome Assembly of Sugarcane Aphid Adults.</title>
        <authorList>
            <person name="Scully E.D."/>
            <person name="Palmer N.A."/>
            <person name="Geib S.M."/>
            <person name="Sarath G."/>
            <person name="Sattler S.E."/>
        </authorList>
    </citation>
    <scope>NUCLEOTIDE SEQUENCE</scope>
    <source>
        <tissue evidence="15">Whole body</tissue>
    </source>
</reference>
<dbReference type="InterPro" id="IPR001254">
    <property type="entry name" value="Trypsin_dom"/>
</dbReference>
<dbReference type="InterPro" id="IPR001314">
    <property type="entry name" value="Peptidase_S1A"/>
</dbReference>
<comment type="catalytic activity">
    <reaction evidence="9">
        <text>Selective cleavage of 103-Arg-|-Ser-104 and 124-Ile-|-Ile-125 bonds in Limulus clotting factor B to form activated factor B. Cleavage of -Pro-Arg-|-Xaa- bonds in synthetic substrates.</text>
        <dbReference type="EC" id="3.4.21.84"/>
    </reaction>
</comment>
<feature type="signal peptide" evidence="13">
    <location>
        <begin position="1"/>
        <end position="25"/>
    </location>
</feature>
<evidence type="ECO:0000256" key="2">
    <source>
        <dbReference type="ARBA" id="ARBA00022670"/>
    </source>
</evidence>
<evidence type="ECO:0000313" key="15">
    <source>
        <dbReference type="EMBL" id="MBW17093.1"/>
    </source>
</evidence>
<dbReference type="InterPro" id="IPR033116">
    <property type="entry name" value="TRYPSIN_SER"/>
</dbReference>
<dbReference type="Pfam" id="PF00089">
    <property type="entry name" value="Trypsin"/>
    <property type="match status" value="1"/>
</dbReference>
<evidence type="ECO:0000256" key="7">
    <source>
        <dbReference type="ARBA" id="ARBA00023157"/>
    </source>
</evidence>
<dbReference type="SMART" id="SM00020">
    <property type="entry name" value="Tryp_SPc"/>
    <property type="match status" value="1"/>
</dbReference>
<keyword evidence="1" id="KW-0768">Sushi</keyword>
<dbReference type="PROSITE" id="PS50240">
    <property type="entry name" value="TRYPSIN_DOM"/>
    <property type="match status" value="1"/>
</dbReference>
<evidence type="ECO:0000256" key="13">
    <source>
        <dbReference type="SAM" id="SignalP"/>
    </source>
</evidence>
<feature type="domain" description="Peptidase S1" evidence="14">
    <location>
        <begin position="367"/>
        <end position="603"/>
    </location>
</feature>
<evidence type="ECO:0000256" key="11">
    <source>
        <dbReference type="RuleBase" id="RU363034"/>
    </source>
</evidence>
<feature type="chain" id="PRO_5014133151" description="limulus clotting factor C" evidence="13">
    <location>
        <begin position="26"/>
        <end position="603"/>
    </location>
</feature>
<dbReference type="AlphaFoldDB" id="A0A2H8TSB0"/>
<keyword evidence="7" id="KW-1015">Disulfide bond</keyword>
<keyword evidence="3 13" id="KW-0732">Signal</keyword>